<evidence type="ECO:0008006" key="4">
    <source>
        <dbReference type="Google" id="ProtNLM"/>
    </source>
</evidence>
<feature type="transmembrane region" description="Helical" evidence="1">
    <location>
        <begin position="46"/>
        <end position="63"/>
    </location>
</feature>
<protein>
    <recommendedName>
        <fullName evidence="4">NADH dehydrogenase subunit 2</fullName>
    </recommendedName>
</protein>
<gene>
    <name evidence="2" type="ORF">M5K25_012049</name>
</gene>
<feature type="transmembrane region" description="Helical" evidence="1">
    <location>
        <begin position="20"/>
        <end position="39"/>
    </location>
</feature>
<dbReference type="AlphaFoldDB" id="A0ABD0UWG9"/>
<accession>A0ABD0UWG9</accession>
<organism evidence="2 3">
    <name type="scientific">Dendrobium thyrsiflorum</name>
    <name type="common">Pinecone-like raceme dendrobium</name>
    <name type="synonym">Orchid</name>
    <dbReference type="NCBI Taxonomy" id="117978"/>
    <lineage>
        <taxon>Eukaryota</taxon>
        <taxon>Viridiplantae</taxon>
        <taxon>Streptophyta</taxon>
        <taxon>Embryophyta</taxon>
        <taxon>Tracheophyta</taxon>
        <taxon>Spermatophyta</taxon>
        <taxon>Magnoliopsida</taxon>
        <taxon>Liliopsida</taxon>
        <taxon>Asparagales</taxon>
        <taxon>Orchidaceae</taxon>
        <taxon>Epidendroideae</taxon>
        <taxon>Malaxideae</taxon>
        <taxon>Dendrobiinae</taxon>
        <taxon>Dendrobium</taxon>
    </lineage>
</organism>
<evidence type="ECO:0000256" key="1">
    <source>
        <dbReference type="SAM" id="Phobius"/>
    </source>
</evidence>
<keyword evidence="1" id="KW-0472">Membrane</keyword>
<dbReference type="Proteomes" id="UP001552299">
    <property type="component" value="Unassembled WGS sequence"/>
</dbReference>
<name>A0ABD0UWG9_DENTH</name>
<sequence length="101" mass="11109">MALKGFLHRVDLEEVRYSELFFFSPSLLLLTIFVSILIIPKHLLNRATGIFVFAIVSFLRSIYSRPSTPALIVVASPASMVFSSGSDAALICFSLIVATDQ</sequence>
<comment type="caution">
    <text evidence="2">The sequence shown here is derived from an EMBL/GenBank/DDBJ whole genome shotgun (WGS) entry which is preliminary data.</text>
</comment>
<keyword evidence="3" id="KW-1185">Reference proteome</keyword>
<evidence type="ECO:0000313" key="2">
    <source>
        <dbReference type="EMBL" id="KAL0917010.1"/>
    </source>
</evidence>
<evidence type="ECO:0000313" key="3">
    <source>
        <dbReference type="Proteomes" id="UP001552299"/>
    </source>
</evidence>
<reference evidence="2 3" key="1">
    <citation type="journal article" date="2024" name="Plant Biotechnol. J.">
        <title>Dendrobium thyrsiflorum genome and its molecular insights into genes involved in important horticultural traits.</title>
        <authorList>
            <person name="Chen B."/>
            <person name="Wang J.Y."/>
            <person name="Zheng P.J."/>
            <person name="Li K.L."/>
            <person name="Liang Y.M."/>
            <person name="Chen X.F."/>
            <person name="Zhang C."/>
            <person name="Zhao X."/>
            <person name="He X."/>
            <person name="Zhang G.Q."/>
            <person name="Liu Z.J."/>
            <person name="Xu Q."/>
        </authorList>
    </citation>
    <scope>NUCLEOTIDE SEQUENCE [LARGE SCALE GENOMIC DNA]</scope>
    <source>
        <strain evidence="2">GZMU011</strain>
    </source>
</reference>
<keyword evidence="1" id="KW-0812">Transmembrane</keyword>
<proteinExistence type="predicted"/>
<feature type="transmembrane region" description="Helical" evidence="1">
    <location>
        <begin position="69"/>
        <end position="98"/>
    </location>
</feature>
<keyword evidence="1" id="KW-1133">Transmembrane helix</keyword>
<dbReference type="EMBL" id="JANQDX010000010">
    <property type="protein sequence ID" value="KAL0917010.1"/>
    <property type="molecule type" value="Genomic_DNA"/>
</dbReference>